<dbReference type="InterPro" id="IPR003018">
    <property type="entry name" value="GAF"/>
</dbReference>
<dbReference type="Proteomes" id="UP001054945">
    <property type="component" value="Unassembled WGS sequence"/>
</dbReference>
<evidence type="ECO:0000313" key="2">
    <source>
        <dbReference type="EMBL" id="GIX87244.1"/>
    </source>
</evidence>
<proteinExistence type="predicted"/>
<dbReference type="Pfam" id="PF01590">
    <property type="entry name" value="GAF"/>
    <property type="match status" value="1"/>
</dbReference>
<evidence type="ECO:0000259" key="1">
    <source>
        <dbReference type="Pfam" id="PF01590"/>
    </source>
</evidence>
<feature type="domain" description="GAF" evidence="1">
    <location>
        <begin position="66"/>
        <end position="181"/>
    </location>
</feature>
<dbReference type="EMBL" id="BPLR01021218">
    <property type="protein sequence ID" value="GIX87244.1"/>
    <property type="molecule type" value="Genomic_DNA"/>
</dbReference>
<comment type="caution">
    <text evidence="2">The sequence shown here is derived from an EMBL/GenBank/DDBJ whole genome shotgun (WGS) entry which is preliminary data.</text>
</comment>
<name>A0AAV4NS70_CAEEX</name>
<protein>
    <submittedName>
        <fullName evidence="2">Dual 3',5'-cyclic-AMP and -GMP phosphodiesterase 11</fullName>
    </submittedName>
</protein>
<reference evidence="2 3" key="1">
    <citation type="submission" date="2021-06" db="EMBL/GenBank/DDBJ databases">
        <title>Caerostris extrusa draft genome.</title>
        <authorList>
            <person name="Kono N."/>
            <person name="Arakawa K."/>
        </authorList>
    </citation>
    <scope>NUCLEOTIDE SEQUENCE [LARGE SCALE GENOMIC DNA]</scope>
</reference>
<dbReference type="Gene3D" id="3.30.450.40">
    <property type="match status" value="1"/>
</dbReference>
<evidence type="ECO:0000313" key="3">
    <source>
        <dbReference type="Proteomes" id="UP001054945"/>
    </source>
</evidence>
<gene>
    <name evidence="2" type="primary">Pde11</name>
    <name evidence="2" type="ORF">CEXT_553581</name>
</gene>
<dbReference type="SUPFAM" id="SSF55781">
    <property type="entry name" value="GAF domain-like"/>
    <property type="match status" value="1"/>
</dbReference>
<keyword evidence="3" id="KW-1185">Reference proteome</keyword>
<organism evidence="2 3">
    <name type="scientific">Caerostris extrusa</name>
    <name type="common">Bark spider</name>
    <name type="synonym">Caerostris bankana</name>
    <dbReference type="NCBI Taxonomy" id="172846"/>
    <lineage>
        <taxon>Eukaryota</taxon>
        <taxon>Metazoa</taxon>
        <taxon>Ecdysozoa</taxon>
        <taxon>Arthropoda</taxon>
        <taxon>Chelicerata</taxon>
        <taxon>Arachnida</taxon>
        <taxon>Araneae</taxon>
        <taxon>Araneomorphae</taxon>
        <taxon>Entelegynae</taxon>
        <taxon>Araneoidea</taxon>
        <taxon>Araneidae</taxon>
        <taxon>Caerostris</taxon>
    </lineage>
</organism>
<accession>A0AAV4NS70</accession>
<dbReference type="InterPro" id="IPR029016">
    <property type="entry name" value="GAF-like_dom_sf"/>
</dbReference>
<dbReference type="AlphaFoldDB" id="A0AAV4NS70"/>
<sequence>MLLLTCRPILSTTFDDSQRLLSQPPQGDVLPSNGSYSARDALQELRTLDERKLVFELVQDMCNDLDMRSFCHKVLQNVSILVHADRYSLFLAKGEKGDSSRCLVSQLFDVSCSSTIEQMQRKEEICIPWGKGIVGHVAESQESLNISDCCKDDRFNSLVDLRTGYKTYNMLCMPILDADGK</sequence>